<dbReference type="Pfam" id="PF01336">
    <property type="entry name" value="tRNA_anti-codon"/>
    <property type="match status" value="1"/>
</dbReference>
<comment type="similarity">
    <text evidence="13">Belongs to the DNA polymerase type-C family. PolC subfamily.</text>
</comment>
<dbReference type="SMART" id="SM00481">
    <property type="entry name" value="POLIIIAc"/>
    <property type="match status" value="1"/>
</dbReference>
<evidence type="ECO:0000256" key="4">
    <source>
        <dbReference type="ARBA" id="ARBA00022679"/>
    </source>
</evidence>
<dbReference type="PANTHER" id="PTHR32294">
    <property type="entry name" value="DNA POLYMERASE III SUBUNIT ALPHA"/>
    <property type="match status" value="1"/>
</dbReference>
<dbReference type="NCBIfam" id="NF001688">
    <property type="entry name" value="PRK00448.1"/>
    <property type="match status" value="1"/>
</dbReference>
<evidence type="ECO:0000259" key="15">
    <source>
        <dbReference type="SMART" id="SM00481"/>
    </source>
</evidence>
<dbReference type="GO" id="GO:0006261">
    <property type="term" value="P:DNA-templated DNA replication"/>
    <property type="evidence" value="ECO:0007669"/>
    <property type="project" value="UniProtKB-UniRule"/>
</dbReference>
<sequence>MSEIRELHDPLRALVSRIPPDDADAYAALRHLTLERLLVEPEARRWVFAFTASGLFQVLPFLRWEEKVRTVYEAHAGGPIHTEMHLSLALPEPPALEEVIGHYWPGFLHWLKVHEPQLLAMLDEKPPRLTDGRLVIGVRHDDALKFLNALHANARMETFWKRYGAGLILPPFTYVPELDREALDIIKTSVQEEAVAPFIDELMLEHPNDSRSKKDDAGSHNGTADGSVILGKAVTGETVPLSHIQDPTPRAVIAGRVFAKDVRELKNGGTLFMLKLTDDEDALGVKVFARSDVEKEALSKVAIGDWLKVRGSVQEDAFERENVMVAQDISRLIVPERTDTAPNKRVELHLHTTMSAMDAPLAPAAAVKRAHAYGHEAVAITDHGVAQAFPEAYEAGKTFGVKVIFGMEAYIVDDGVGMIHLPRRGRRLETDTYVVFDVETTGLSQDTDTIIEIGAVKLKEGKIVDRFQSFAHYAEPLPAKIVALTGITDQMLKDAPPLPEVLQSFVAFVGEATLVAHNARFDIGFLNVSLDRAGLKPLHLPVIDTLEVARALLTELKNHRLDTLAKHFSVTLTQHHRADHDAEATGKIFTHMLRLLAERGLLTQDDLATFTGGDRHMRSRPFHATLLVKSEEGLKNLYRLITISHLETFYREPRILKSVLAEHRHGLLIGSACDEGEVFETALNKTEQDLERVMHFYDYIELLPPDIYEPLIHRGVAPDMKAIERAFKKIIATAKRLGKPVVATGNVHHLDPQDKIYREILLRAQNGMPARDPATLPSQHFRTTEEMLASFSFLERAVAEEIVIHNPCSIAREIPSLKPFPDGLFTPVIEGAEEEVRRLAENRARDIYGEVLPPLVAERLERELTSIIGNGFAVIYLIAQKLVKRSLDDGYLVGSRGSVGSSFVATMLGITEVNPLPPHYVCPSCHYTEFVQGGSVGSGFDLPEKTCPQCSAPLHRDGHDIPFETFMGFEGDKVPDIDLNFSGEYQPRAHKYTEELFGKGYVFRAGTISTVAEKTAFGFVRKYLEETGRTVRKVEMERLALGAAGAKRTTGQHPGGLMVVPQHLDVHDFTPIQRPADDPNSETTTTHFDYHAISGRLLKLDILGHDDPTVLRMLEDLSGIDPRTLPPTDPKVMRLFQGTDVLGENLGLEAIDVRTGTLGIPEFGTRFVRGMLEETRPKTFAELVQISGLSHGTDVWLGNAQEVIQSGQAELKDVIGCRDDIMVYLIYKGLPPKDAFRIMESVRKGKGLKPEDEALMRAHHVPEWYLTSCKKIKYMFPKAHAVAYVLMALRIAYFKVYRPLEFYATYFSVRADDFDLGLIGAGESAVLRAIREIHQKGNEATAKEKALLTVLEVAYEFYRRGFHFLSIDLYRSFADRFLIQDGALLPPFTALSGLGQAAAESIARAREQGPFLSIQDFAERTRVTRTMIESLRTLGVFGDLPEENQMSLFDFA</sequence>
<evidence type="ECO:0000313" key="17">
    <source>
        <dbReference type="Proteomes" id="UP000244338"/>
    </source>
</evidence>
<dbReference type="PANTHER" id="PTHR32294:SF5">
    <property type="entry name" value="DNA POLYMERASE III POLC-TYPE"/>
    <property type="match status" value="1"/>
</dbReference>
<comment type="function">
    <text evidence="11">DNA polymerase III is a complex, multichain enzyme responsible for most of the replicative synthesis in bacteria. This DNA polymerase also exhibits 3' to 5' exonuclease activity. The alpha chain is the DNA polymerase.</text>
</comment>
<dbReference type="InterPro" id="IPR013520">
    <property type="entry name" value="Ribonucl_H"/>
</dbReference>
<keyword evidence="6 13" id="KW-0235">DNA replication</keyword>
<dbReference type="InterPro" id="IPR036397">
    <property type="entry name" value="RNaseH_sf"/>
</dbReference>
<evidence type="ECO:0000256" key="11">
    <source>
        <dbReference type="ARBA" id="ARBA00025611"/>
    </source>
</evidence>
<dbReference type="SUPFAM" id="SSF160975">
    <property type="entry name" value="AF1531-like"/>
    <property type="match status" value="1"/>
</dbReference>
<evidence type="ECO:0000256" key="10">
    <source>
        <dbReference type="ARBA" id="ARBA00022932"/>
    </source>
</evidence>
<dbReference type="InterPro" id="IPR004365">
    <property type="entry name" value="NA-bd_OB_tRNA"/>
</dbReference>
<dbReference type="Gene3D" id="2.40.50.140">
    <property type="entry name" value="Nucleic acid-binding proteins"/>
    <property type="match status" value="1"/>
</dbReference>
<dbReference type="SUPFAM" id="SSF53098">
    <property type="entry name" value="Ribonuclease H-like"/>
    <property type="match status" value="1"/>
</dbReference>
<dbReference type="InterPro" id="IPR012337">
    <property type="entry name" value="RNaseH-like_sf"/>
</dbReference>
<evidence type="ECO:0000256" key="1">
    <source>
        <dbReference type="ARBA" id="ARBA00003452"/>
    </source>
</evidence>
<keyword evidence="5 13" id="KW-0548">Nucleotidyltransferase</keyword>
<dbReference type="Pfam" id="PF17657">
    <property type="entry name" value="DNA_pol3_finger"/>
    <property type="match status" value="1"/>
</dbReference>
<dbReference type="Gene3D" id="3.30.1900.20">
    <property type="match status" value="2"/>
</dbReference>
<evidence type="ECO:0000256" key="2">
    <source>
        <dbReference type="ARBA" id="ARBA00004496"/>
    </source>
</evidence>
<dbReference type="Gene3D" id="1.10.150.700">
    <property type="entry name" value="PolC, middle finger domain"/>
    <property type="match status" value="1"/>
</dbReference>
<dbReference type="Gene3D" id="3.20.20.140">
    <property type="entry name" value="Metal-dependent hydrolases"/>
    <property type="match status" value="2"/>
</dbReference>
<evidence type="ECO:0000313" key="16">
    <source>
        <dbReference type="EMBL" id="PTQ57686.1"/>
    </source>
</evidence>
<dbReference type="EMBL" id="PEBX01000003">
    <property type="protein sequence ID" value="PTQ57686.1"/>
    <property type="molecule type" value="Genomic_DNA"/>
</dbReference>
<evidence type="ECO:0000256" key="5">
    <source>
        <dbReference type="ARBA" id="ARBA00022695"/>
    </source>
</evidence>
<comment type="subcellular location">
    <subcellularLocation>
        <location evidence="2 13">Cytoplasm</location>
    </subcellularLocation>
</comment>
<dbReference type="SMART" id="SM00479">
    <property type="entry name" value="EXOIII"/>
    <property type="match status" value="1"/>
</dbReference>
<evidence type="ECO:0000256" key="8">
    <source>
        <dbReference type="ARBA" id="ARBA00022801"/>
    </source>
</evidence>
<dbReference type="InterPro" id="IPR011708">
    <property type="entry name" value="DNA_pol3_alpha_NTPase_dom"/>
</dbReference>
<gene>
    <name evidence="13" type="primary">polC</name>
    <name evidence="16" type="ORF">BSOLF_0881</name>
</gene>
<dbReference type="InterPro" id="IPR040982">
    <property type="entry name" value="DNA_pol3_finger"/>
</dbReference>
<dbReference type="InterPro" id="IPR004013">
    <property type="entry name" value="PHP_dom"/>
</dbReference>
<comment type="function">
    <text evidence="1 13">Required for replicative DNA synthesis. This DNA polymerase also exhibits 3' to 5' exonuclease activity.</text>
</comment>
<reference evidence="17" key="1">
    <citation type="journal article" date="2018" name="Sci. Rep.">
        <title>Lignite coal burning seam in the remote Altai Mountains harbors a hydrogen-driven thermophilic microbial community.</title>
        <authorList>
            <person name="Kadnikov V.V."/>
            <person name="Mardanov A.V."/>
            <person name="Ivasenko D.A."/>
            <person name="Antsiferov D.V."/>
            <person name="Beletsky A.V."/>
            <person name="Karnachuk O.V."/>
            <person name="Ravin N.V."/>
        </authorList>
    </citation>
    <scope>NUCLEOTIDE SEQUENCE [LARGE SCALE GENOMIC DNA]</scope>
</reference>
<dbReference type="GO" id="GO:0003887">
    <property type="term" value="F:DNA-directed DNA polymerase activity"/>
    <property type="evidence" value="ECO:0007669"/>
    <property type="project" value="UniProtKB-UniRule"/>
</dbReference>
<dbReference type="CDD" id="cd06127">
    <property type="entry name" value="DEDDh"/>
    <property type="match status" value="1"/>
</dbReference>
<evidence type="ECO:0000256" key="6">
    <source>
        <dbReference type="ARBA" id="ARBA00022705"/>
    </source>
</evidence>
<evidence type="ECO:0000256" key="3">
    <source>
        <dbReference type="ARBA" id="ARBA00022490"/>
    </source>
</evidence>
<dbReference type="NCBIfam" id="TIGR01405">
    <property type="entry name" value="polC_Gram_pos"/>
    <property type="match status" value="1"/>
</dbReference>
<dbReference type="CDD" id="cd07435">
    <property type="entry name" value="PHP_PolIIIA_POLC"/>
    <property type="match status" value="1"/>
</dbReference>
<evidence type="ECO:0000256" key="12">
    <source>
        <dbReference type="ARBA" id="ARBA00049244"/>
    </source>
</evidence>
<organism evidence="16 17">
    <name type="scientific">Candidatus Carbonibacillus altaicus</name>
    <dbReference type="NCBI Taxonomy" id="2163959"/>
    <lineage>
        <taxon>Bacteria</taxon>
        <taxon>Bacillati</taxon>
        <taxon>Bacillota</taxon>
        <taxon>Bacilli</taxon>
        <taxon>Bacillales</taxon>
        <taxon>Candidatus Carbonibacillus</taxon>
    </lineage>
</organism>
<accession>A0A2R6Y4S4</accession>
<dbReference type="EC" id="2.7.7.7" evidence="13"/>
<name>A0A2R6Y4S4_9BACL</name>
<dbReference type="Pfam" id="PF02811">
    <property type="entry name" value="PHP"/>
    <property type="match status" value="1"/>
</dbReference>
<dbReference type="InterPro" id="IPR004805">
    <property type="entry name" value="DnaE2/DnaE/PolC"/>
</dbReference>
<dbReference type="InterPro" id="IPR012340">
    <property type="entry name" value="NA-bd_OB-fold"/>
</dbReference>
<dbReference type="Pfam" id="PF00929">
    <property type="entry name" value="RNase_T"/>
    <property type="match status" value="1"/>
</dbReference>
<dbReference type="GO" id="GO:0008408">
    <property type="term" value="F:3'-5' exonuclease activity"/>
    <property type="evidence" value="ECO:0007669"/>
    <property type="project" value="UniProtKB-UniRule"/>
</dbReference>
<dbReference type="Gene3D" id="1.10.150.870">
    <property type="match status" value="1"/>
</dbReference>
<feature type="domain" description="Polymerase/histidinol phosphatase N-terminal" evidence="15">
    <location>
        <begin position="346"/>
        <end position="413"/>
    </location>
</feature>
<dbReference type="GO" id="GO:0005737">
    <property type="term" value="C:cytoplasm"/>
    <property type="evidence" value="ECO:0007669"/>
    <property type="project" value="UniProtKB-SubCell"/>
</dbReference>
<evidence type="ECO:0000256" key="9">
    <source>
        <dbReference type="ARBA" id="ARBA00022839"/>
    </source>
</evidence>
<keyword evidence="8 13" id="KW-0378">Hydrolase</keyword>
<keyword evidence="10 13" id="KW-0239">DNA-directed DNA polymerase</keyword>
<dbReference type="Pfam" id="PF14579">
    <property type="entry name" value="HHH_6"/>
    <property type="match status" value="1"/>
</dbReference>
<keyword evidence="3 13" id="KW-0963">Cytoplasm</keyword>
<dbReference type="InterPro" id="IPR006054">
    <property type="entry name" value="DnaQ"/>
</dbReference>
<dbReference type="InterPro" id="IPR044923">
    <property type="entry name" value="PolC_middle_finger_sf"/>
</dbReference>
<dbReference type="InterPro" id="IPR003141">
    <property type="entry name" value="Pol/His_phosphatase_N"/>
</dbReference>
<keyword evidence="4 13" id="KW-0808">Transferase</keyword>
<dbReference type="Proteomes" id="UP000244338">
    <property type="component" value="Unassembled WGS sequence"/>
</dbReference>
<keyword evidence="7 13" id="KW-0540">Nuclease</keyword>
<proteinExistence type="inferred from homology"/>
<dbReference type="InterPro" id="IPR006308">
    <property type="entry name" value="Pol_III_a_PolC-type_gram_pos"/>
</dbReference>
<comment type="catalytic activity">
    <reaction evidence="12 13">
        <text>DNA(n) + a 2'-deoxyribonucleoside 5'-triphosphate = DNA(n+1) + diphosphate</text>
        <dbReference type="Rhea" id="RHEA:22508"/>
        <dbReference type="Rhea" id="RHEA-COMP:17339"/>
        <dbReference type="Rhea" id="RHEA-COMP:17340"/>
        <dbReference type="ChEBI" id="CHEBI:33019"/>
        <dbReference type="ChEBI" id="CHEBI:61560"/>
        <dbReference type="ChEBI" id="CHEBI:173112"/>
        <dbReference type="EC" id="2.7.7.7"/>
    </reaction>
</comment>
<protein>
    <recommendedName>
        <fullName evidence="13">DNA polymerase III PolC-type</fullName>
        <shortName evidence="13">PolIII</shortName>
        <ecNumber evidence="13">2.7.7.7</ecNumber>
    </recommendedName>
</protein>
<dbReference type="FunFam" id="3.30.420.10:FF:000045">
    <property type="entry name" value="3'-5' exonuclease DinG"/>
    <property type="match status" value="1"/>
</dbReference>
<evidence type="ECO:0000256" key="13">
    <source>
        <dbReference type="HAMAP-Rule" id="MF_00356"/>
    </source>
</evidence>
<dbReference type="HAMAP" id="MF_00356">
    <property type="entry name" value="DNApol_PolC"/>
    <property type="match status" value="1"/>
</dbReference>
<keyword evidence="9 13" id="KW-0269">Exonuclease</keyword>
<evidence type="ECO:0000256" key="7">
    <source>
        <dbReference type="ARBA" id="ARBA00022722"/>
    </source>
</evidence>
<comment type="caution">
    <text evidence="16">The sequence shown here is derived from an EMBL/GenBank/DDBJ whole genome shotgun (WGS) entry which is preliminary data.</text>
</comment>
<dbReference type="InterPro" id="IPR029460">
    <property type="entry name" value="DNAPol_HHH"/>
</dbReference>
<evidence type="ECO:0000259" key="14">
    <source>
        <dbReference type="SMART" id="SM00479"/>
    </source>
</evidence>
<dbReference type="Pfam" id="PF07733">
    <property type="entry name" value="DNA_pol3_alpha"/>
    <property type="match status" value="1"/>
</dbReference>
<dbReference type="CDD" id="cd04484">
    <property type="entry name" value="polC_OBF"/>
    <property type="match status" value="1"/>
</dbReference>
<dbReference type="GO" id="GO:0003677">
    <property type="term" value="F:DNA binding"/>
    <property type="evidence" value="ECO:0007669"/>
    <property type="project" value="UniProtKB-UniRule"/>
</dbReference>
<dbReference type="Gene3D" id="3.30.420.10">
    <property type="entry name" value="Ribonuclease H-like superfamily/Ribonuclease H"/>
    <property type="match status" value="1"/>
</dbReference>
<feature type="domain" description="Exonuclease" evidence="14">
    <location>
        <begin position="432"/>
        <end position="598"/>
    </location>
</feature>
<dbReference type="Gene3D" id="6.10.140.1510">
    <property type="match status" value="1"/>
</dbReference>
<dbReference type="NCBIfam" id="TIGR00573">
    <property type="entry name" value="dnaq"/>
    <property type="match status" value="1"/>
</dbReference>